<dbReference type="AlphaFoldDB" id="A0A371B1P0"/>
<dbReference type="PANTHER" id="PTHR43861">
    <property type="entry name" value="TRANS-ACONITATE 2-METHYLTRANSFERASE-RELATED"/>
    <property type="match status" value="1"/>
</dbReference>
<protein>
    <submittedName>
        <fullName evidence="1">Class I SAM-dependent methyltransferase</fullName>
    </submittedName>
</protein>
<name>A0A371B1P0_9SPHN</name>
<evidence type="ECO:0000313" key="2">
    <source>
        <dbReference type="Proteomes" id="UP000263833"/>
    </source>
</evidence>
<reference evidence="2" key="1">
    <citation type="submission" date="2018-08" db="EMBL/GenBank/DDBJ databases">
        <authorList>
            <person name="Kim S.-J."/>
            <person name="Jung G.-Y."/>
        </authorList>
    </citation>
    <scope>NUCLEOTIDE SEQUENCE [LARGE SCALE GENOMIC DNA]</scope>
    <source>
        <strain evidence="2">GY_G</strain>
    </source>
</reference>
<evidence type="ECO:0000313" key="1">
    <source>
        <dbReference type="EMBL" id="RDV01470.1"/>
    </source>
</evidence>
<sequence length="349" mass="38996">MERSTNTKTGAGVKMTEFIYTRPETCTACGAGLHLWRQNVRDGVYGVDGIWNLHRCNNSECAASYLDARLSASQLAGFYETYSTHHDPVFAANGTKLIFRQALEWLFHRRLGYRRPKTSTLLATLARFFELVPLLREMALSRVFWLPYVAGGKLVEIGFGNAQTLLQMRELGWEVEGVEFDEMCIRKARALGFNVKQGDFESQDYPDGSMNAVVGSHVIEHVPDPGKLMATIYNKLQPGGRMVLVTPNGASWGCRLMGAYWRGLEVPRHLTIQTPSSLIRHARRAGFKKIELSGTPLGGGILQQSLRLRLGKPINGSGRLPQLFWASLASMIHLLRPQASDEIVMICEK</sequence>
<dbReference type="Proteomes" id="UP000263833">
    <property type="component" value="Unassembled WGS sequence"/>
</dbReference>
<keyword evidence="2" id="KW-1185">Reference proteome</keyword>
<dbReference type="Pfam" id="PF13489">
    <property type="entry name" value="Methyltransf_23"/>
    <property type="match status" value="1"/>
</dbReference>
<organism evidence="1 2">
    <name type="scientific">Sphingorhabdus pulchriflava</name>
    <dbReference type="NCBI Taxonomy" id="2292257"/>
    <lineage>
        <taxon>Bacteria</taxon>
        <taxon>Pseudomonadati</taxon>
        <taxon>Pseudomonadota</taxon>
        <taxon>Alphaproteobacteria</taxon>
        <taxon>Sphingomonadales</taxon>
        <taxon>Sphingomonadaceae</taxon>
        <taxon>Sphingorhabdus</taxon>
    </lineage>
</organism>
<accession>A0A371B1P0</accession>
<dbReference type="InterPro" id="IPR029063">
    <property type="entry name" value="SAM-dependent_MTases_sf"/>
</dbReference>
<dbReference type="Gene3D" id="3.40.50.150">
    <property type="entry name" value="Vaccinia Virus protein VP39"/>
    <property type="match status" value="1"/>
</dbReference>
<proteinExistence type="predicted"/>
<comment type="caution">
    <text evidence="1">The sequence shown here is derived from an EMBL/GenBank/DDBJ whole genome shotgun (WGS) entry which is preliminary data.</text>
</comment>
<gene>
    <name evidence="1" type="ORF">DXH95_14335</name>
</gene>
<keyword evidence="1" id="KW-0808">Transferase</keyword>
<dbReference type="CDD" id="cd02440">
    <property type="entry name" value="AdoMet_MTases"/>
    <property type="match status" value="1"/>
</dbReference>
<dbReference type="GO" id="GO:0032259">
    <property type="term" value="P:methylation"/>
    <property type="evidence" value="ECO:0007669"/>
    <property type="project" value="UniProtKB-KW"/>
</dbReference>
<dbReference type="OrthoDB" id="9777638at2"/>
<keyword evidence="1" id="KW-0489">Methyltransferase</keyword>
<dbReference type="SUPFAM" id="SSF53335">
    <property type="entry name" value="S-adenosyl-L-methionine-dependent methyltransferases"/>
    <property type="match status" value="1"/>
</dbReference>
<dbReference type="GO" id="GO:0008168">
    <property type="term" value="F:methyltransferase activity"/>
    <property type="evidence" value="ECO:0007669"/>
    <property type="project" value="UniProtKB-KW"/>
</dbReference>
<dbReference type="EMBL" id="QRGP01000003">
    <property type="protein sequence ID" value="RDV01470.1"/>
    <property type="molecule type" value="Genomic_DNA"/>
</dbReference>